<feature type="compositionally biased region" description="Basic and acidic residues" evidence="1">
    <location>
        <begin position="56"/>
        <end position="65"/>
    </location>
</feature>
<protein>
    <submittedName>
        <fullName evidence="2">Uncharacterized protein</fullName>
    </submittedName>
</protein>
<dbReference type="OrthoDB" id="6367990at2759"/>
<sequence length="127" mass="15057">MNDVQQDVPSFAKEQWVLSRLIARPLISTKYRGRWDIPFKIKTHFPQHWENRELNTRVISDEPLRDQNNNEDDDEGKQRNINDMHGIVGRINEGQKDVPEIFLISNNGEHEQDRKPQNIELIKFLVN</sequence>
<reference evidence="2 3" key="1">
    <citation type="submission" date="2015-07" db="EMBL/GenBank/DDBJ databases">
        <title>The genome of Dufourea novaeangliae.</title>
        <authorList>
            <person name="Pan H."/>
            <person name="Kapheim K."/>
        </authorList>
    </citation>
    <scope>NUCLEOTIDE SEQUENCE [LARGE SCALE GENOMIC DNA]</scope>
    <source>
        <strain evidence="2">0120121106</strain>
        <tissue evidence="2">Whole body</tissue>
    </source>
</reference>
<evidence type="ECO:0000256" key="1">
    <source>
        <dbReference type="SAM" id="MobiDB-lite"/>
    </source>
</evidence>
<evidence type="ECO:0000313" key="3">
    <source>
        <dbReference type="Proteomes" id="UP000076502"/>
    </source>
</evidence>
<accession>A0A154PJK9</accession>
<dbReference type="Proteomes" id="UP000076502">
    <property type="component" value="Unassembled WGS sequence"/>
</dbReference>
<dbReference type="AlphaFoldDB" id="A0A154PJK9"/>
<evidence type="ECO:0000313" key="2">
    <source>
        <dbReference type="EMBL" id="KZC12032.1"/>
    </source>
</evidence>
<dbReference type="EMBL" id="KQ434938">
    <property type="protein sequence ID" value="KZC12032.1"/>
    <property type="molecule type" value="Genomic_DNA"/>
</dbReference>
<name>A0A154PJK9_DUFNO</name>
<keyword evidence="3" id="KW-1185">Reference proteome</keyword>
<organism evidence="2 3">
    <name type="scientific">Dufourea novaeangliae</name>
    <name type="common">Sweat bee</name>
    <dbReference type="NCBI Taxonomy" id="178035"/>
    <lineage>
        <taxon>Eukaryota</taxon>
        <taxon>Metazoa</taxon>
        <taxon>Ecdysozoa</taxon>
        <taxon>Arthropoda</taxon>
        <taxon>Hexapoda</taxon>
        <taxon>Insecta</taxon>
        <taxon>Pterygota</taxon>
        <taxon>Neoptera</taxon>
        <taxon>Endopterygota</taxon>
        <taxon>Hymenoptera</taxon>
        <taxon>Apocrita</taxon>
        <taxon>Aculeata</taxon>
        <taxon>Apoidea</taxon>
        <taxon>Anthophila</taxon>
        <taxon>Halictidae</taxon>
        <taxon>Rophitinae</taxon>
        <taxon>Dufourea</taxon>
    </lineage>
</organism>
<feature type="region of interest" description="Disordered" evidence="1">
    <location>
        <begin position="56"/>
        <end position="81"/>
    </location>
</feature>
<proteinExistence type="predicted"/>
<gene>
    <name evidence="2" type="ORF">WN55_03112</name>
</gene>